<evidence type="ECO:0000259" key="1">
    <source>
        <dbReference type="Pfam" id="PF14237"/>
    </source>
</evidence>
<dbReference type="Proteomes" id="UP000823619">
    <property type="component" value="Unassembled WGS sequence"/>
</dbReference>
<reference evidence="2" key="2">
    <citation type="journal article" date="2021" name="PeerJ">
        <title>Extensive microbial diversity within the chicken gut microbiome revealed by metagenomics and culture.</title>
        <authorList>
            <person name="Gilroy R."/>
            <person name="Ravi A."/>
            <person name="Getino M."/>
            <person name="Pursley I."/>
            <person name="Horton D.L."/>
            <person name="Alikhan N.F."/>
            <person name="Baker D."/>
            <person name="Gharbi K."/>
            <person name="Hall N."/>
            <person name="Watson M."/>
            <person name="Adriaenssens E.M."/>
            <person name="Foster-Nyarko E."/>
            <person name="Jarju S."/>
            <person name="Secka A."/>
            <person name="Antonio M."/>
            <person name="Oren A."/>
            <person name="Chaudhuri R.R."/>
            <person name="La Ragione R."/>
            <person name="Hildebrand F."/>
            <person name="Pallen M.J."/>
        </authorList>
    </citation>
    <scope>NUCLEOTIDE SEQUENCE</scope>
    <source>
        <strain evidence="2">D5-748</strain>
    </source>
</reference>
<gene>
    <name evidence="2" type="ORF">IAC23_01530</name>
</gene>
<evidence type="ECO:0000313" key="3">
    <source>
        <dbReference type="Proteomes" id="UP000823619"/>
    </source>
</evidence>
<reference evidence="2" key="1">
    <citation type="submission" date="2020-10" db="EMBL/GenBank/DDBJ databases">
        <authorList>
            <person name="Gilroy R."/>
        </authorList>
    </citation>
    <scope>NUCLEOTIDE SEQUENCE</scope>
    <source>
        <strain evidence="2">D5-748</strain>
    </source>
</reference>
<feature type="domain" description="GYF" evidence="1">
    <location>
        <begin position="41"/>
        <end position="90"/>
    </location>
</feature>
<dbReference type="Pfam" id="PF14237">
    <property type="entry name" value="GYF_2"/>
    <property type="match status" value="1"/>
</dbReference>
<name>A0A9D9EAV8_9BACT</name>
<dbReference type="AlphaFoldDB" id="A0A9D9EAV8"/>
<dbReference type="EMBL" id="JADIMO010000018">
    <property type="protein sequence ID" value="MBO8444364.1"/>
    <property type="molecule type" value="Genomic_DNA"/>
</dbReference>
<evidence type="ECO:0000313" key="2">
    <source>
        <dbReference type="EMBL" id="MBO8444364.1"/>
    </source>
</evidence>
<organism evidence="2 3">
    <name type="scientific">Candidatus Cryptobacteroides merdavium</name>
    <dbReference type="NCBI Taxonomy" id="2840769"/>
    <lineage>
        <taxon>Bacteria</taxon>
        <taxon>Pseudomonadati</taxon>
        <taxon>Bacteroidota</taxon>
        <taxon>Bacteroidia</taxon>
        <taxon>Bacteroidales</taxon>
        <taxon>Candidatus Cryptobacteroides</taxon>
    </lineage>
</organism>
<proteinExistence type="predicted"/>
<sequence length="108" mass="12018">MDIDEMANAAMGFAMYDNFRKTMDNHSIAGDEGVPRPARNWFVILQGRQSGPFSLGEINSMISGGTVTSGSYVWKQGMADWLPASQMPELMPMFNDCSKEKEDESDNK</sequence>
<dbReference type="InterPro" id="IPR025640">
    <property type="entry name" value="GYF_2"/>
</dbReference>
<accession>A0A9D9EAV8</accession>
<comment type="caution">
    <text evidence="2">The sequence shown here is derived from an EMBL/GenBank/DDBJ whole genome shotgun (WGS) entry which is preliminary data.</text>
</comment>
<protein>
    <submittedName>
        <fullName evidence="2">DUF4339 domain-containing protein</fullName>
    </submittedName>
</protein>